<name>A0ABX6YFU4_9MICO</name>
<dbReference type="EMBL" id="CP061169">
    <property type="protein sequence ID" value="QPZ37550.1"/>
    <property type="molecule type" value="Genomic_DNA"/>
</dbReference>
<evidence type="ECO:0000313" key="2">
    <source>
        <dbReference type="EMBL" id="QPZ37550.1"/>
    </source>
</evidence>
<dbReference type="SUPFAM" id="SSF54593">
    <property type="entry name" value="Glyoxalase/Bleomycin resistance protein/Dihydroxybiphenyl dioxygenase"/>
    <property type="match status" value="1"/>
</dbReference>
<dbReference type="PANTHER" id="PTHR33990">
    <property type="entry name" value="PROTEIN YJDN-RELATED"/>
    <property type="match status" value="1"/>
</dbReference>
<feature type="domain" description="Glyoxalase/fosfomycin resistance/dioxygenase" evidence="1">
    <location>
        <begin position="14"/>
        <end position="134"/>
    </location>
</feature>
<dbReference type="Pfam" id="PF00903">
    <property type="entry name" value="Glyoxalase"/>
    <property type="match status" value="1"/>
</dbReference>
<protein>
    <submittedName>
        <fullName evidence="2">VOC family protein</fullName>
    </submittedName>
</protein>
<keyword evidence="3" id="KW-1185">Reference proteome</keyword>
<organism evidence="2 3">
    <name type="scientific">Paramicrobacterium chengjingii</name>
    <dbReference type="NCBI Taxonomy" id="2769067"/>
    <lineage>
        <taxon>Bacteria</taxon>
        <taxon>Bacillati</taxon>
        <taxon>Actinomycetota</taxon>
        <taxon>Actinomycetes</taxon>
        <taxon>Micrococcales</taxon>
        <taxon>Microbacteriaceae</taxon>
        <taxon>Paramicrobacterium</taxon>
    </lineage>
</organism>
<reference evidence="2 3" key="1">
    <citation type="submission" date="2020-12" db="EMBL/GenBank/DDBJ databases">
        <title>Microbacterium sp. HY060.</title>
        <authorList>
            <person name="Zhou J."/>
        </authorList>
    </citation>
    <scope>NUCLEOTIDE SEQUENCE [LARGE SCALE GENOMIC DNA]</scope>
    <source>
        <strain evidence="2 3">HY60</strain>
    </source>
</reference>
<dbReference type="PANTHER" id="PTHR33990:SF1">
    <property type="entry name" value="PROTEIN YJDN"/>
    <property type="match status" value="1"/>
</dbReference>
<gene>
    <name evidence="2" type="ORF">HCR76_12000</name>
</gene>
<accession>A0ABX6YFU4</accession>
<evidence type="ECO:0000313" key="3">
    <source>
        <dbReference type="Proteomes" id="UP000662814"/>
    </source>
</evidence>
<dbReference type="RefSeq" id="WP_166990686.1">
    <property type="nucleotide sequence ID" value="NZ_CP061169.1"/>
</dbReference>
<dbReference type="InterPro" id="IPR004360">
    <property type="entry name" value="Glyas_Fos-R_dOase_dom"/>
</dbReference>
<sequence>MSLSTAPYISFPGTTAEAMAFYQSIFGGELEVLRYDGMSTEGFPVQPGPDAVAHASLTGGALDLRAGDEIGDDLPSTLSPVYSILAMTDTVPEAEALIETFTAAGGTIELPFLPAPWGDTYGQVRDNFGVMWQVLTPGSA</sequence>
<proteinExistence type="predicted"/>
<evidence type="ECO:0000259" key="1">
    <source>
        <dbReference type="Pfam" id="PF00903"/>
    </source>
</evidence>
<dbReference type="Gene3D" id="3.10.180.10">
    <property type="entry name" value="2,3-Dihydroxybiphenyl 1,2-Dioxygenase, domain 1"/>
    <property type="match status" value="1"/>
</dbReference>
<dbReference type="Proteomes" id="UP000662814">
    <property type="component" value="Chromosome"/>
</dbReference>
<dbReference type="CDD" id="cd06588">
    <property type="entry name" value="PhnB_like"/>
    <property type="match status" value="1"/>
</dbReference>
<dbReference type="InterPro" id="IPR029068">
    <property type="entry name" value="Glyas_Bleomycin-R_OHBP_Dase"/>
</dbReference>
<dbReference type="InterPro" id="IPR028973">
    <property type="entry name" value="PhnB-like"/>
</dbReference>